<name>A0ABS3QHT5_9BACT</name>
<dbReference type="Proteomes" id="UP000664369">
    <property type="component" value="Unassembled WGS sequence"/>
</dbReference>
<evidence type="ECO:0000313" key="2">
    <source>
        <dbReference type="Proteomes" id="UP000664369"/>
    </source>
</evidence>
<keyword evidence="2" id="KW-1185">Reference proteome</keyword>
<reference evidence="1 2" key="1">
    <citation type="submission" date="2021-03" db="EMBL/GenBank/DDBJ databases">
        <authorList>
            <person name="Kim M.K."/>
        </authorList>
    </citation>
    <scope>NUCLEOTIDE SEQUENCE [LARGE SCALE GENOMIC DNA]</scope>
    <source>
        <strain evidence="1 2">BT442</strain>
    </source>
</reference>
<protein>
    <submittedName>
        <fullName evidence="1">Uncharacterized protein</fullName>
    </submittedName>
</protein>
<dbReference type="EMBL" id="JAGETZ010000008">
    <property type="protein sequence ID" value="MBO2010797.1"/>
    <property type="molecule type" value="Genomic_DNA"/>
</dbReference>
<accession>A0ABS3QHT5</accession>
<evidence type="ECO:0000313" key="1">
    <source>
        <dbReference type="EMBL" id="MBO2010797.1"/>
    </source>
</evidence>
<gene>
    <name evidence="1" type="ORF">J4E00_17175</name>
</gene>
<comment type="caution">
    <text evidence="1">The sequence shown here is derived from an EMBL/GenBank/DDBJ whole genome shotgun (WGS) entry which is preliminary data.</text>
</comment>
<organism evidence="1 2">
    <name type="scientific">Hymenobacter negativus</name>
    <dbReference type="NCBI Taxonomy" id="2795026"/>
    <lineage>
        <taxon>Bacteria</taxon>
        <taxon>Pseudomonadati</taxon>
        <taxon>Bacteroidota</taxon>
        <taxon>Cytophagia</taxon>
        <taxon>Cytophagales</taxon>
        <taxon>Hymenobacteraceae</taxon>
        <taxon>Hymenobacter</taxon>
    </lineage>
</organism>
<proteinExistence type="predicted"/>
<dbReference type="RefSeq" id="WP_208176426.1">
    <property type="nucleotide sequence ID" value="NZ_JAGETZ010000008.1"/>
</dbReference>
<sequence>MSYSLQALPVEFHLTTAPLTPNELAGFEALCQRAGGKALLIELARGQHCQQPMLSLIKTGIAPADALLEARKLAEQFGDGGYPVLRLKLEVPAWGAAWARPAQRAAGGTYYEWHGRVRYEREAALRAWCEQHAVHLSSNALRHRPDVRFVTLREFGPVAQFAARVAVVQAGLVANGWHIAKQQAEFCFFDSRVSLDAGWLTT</sequence>